<keyword evidence="5" id="KW-1185">Reference proteome</keyword>
<dbReference type="EMBL" id="ML119718">
    <property type="protein sequence ID" value="RPA77974.1"/>
    <property type="molecule type" value="Genomic_DNA"/>
</dbReference>
<proteinExistence type="inferred from homology"/>
<accession>A0A3N4I865</accession>
<dbReference type="Proteomes" id="UP000275078">
    <property type="component" value="Unassembled WGS sequence"/>
</dbReference>
<feature type="compositionally biased region" description="Polar residues" evidence="3">
    <location>
        <begin position="28"/>
        <end position="45"/>
    </location>
</feature>
<organism evidence="4 5">
    <name type="scientific">Ascobolus immersus RN42</name>
    <dbReference type="NCBI Taxonomy" id="1160509"/>
    <lineage>
        <taxon>Eukaryota</taxon>
        <taxon>Fungi</taxon>
        <taxon>Dikarya</taxon>
        <taxon>Ascomycota</taxon>
        <taxon>Pezizomycotina</taxon>
        <taxon>Pezizomycetes</taxon>
        <taxon>Pezizales</taxon>
        <taxon>Ascobolaceae</taxon>
        <taxon>Ascobolus</taxon>
    </lineage>
</organism>
<dbReference type="InterPro" id="IPR007834">
    <property type="entry name" value="DSS1_SEM1"/>
</dbReference>
<dbReference type="SMART" id="SM01385">
    <property type="entry name" value="DSS1_SEM1"/>
    <property type="match status" value="1"/>
</dbReference>
<feature type="compositionally biased region" description="Basic and acidic residues" evidence="3">
    <location>
        <begin position="46"/>
        <end position="56"/>
    </location>
</feature>
<evidence type="ECO:0000313" key="4">
    <source>
        <dbReference type="EMBL" id="RPA77974.1"/>
    </source>
</evidence>
<dbReference type="GO" id="GO:0008541">
    <property type="term" value="C:proteasome regulatory particle, lid subcomplex"/>
    <property type="evidence" value="ECO:0007669"/>
    <property type="project" value="UniProtKB-UniRule"/>
</dbReference>
<evidence type="ECO:0000256" key="1">
    <source>
        <dbReference type="ARBA" id="ARBA00034491"/>
    </source>
</evidence>
<dbReference type="CDD" id="cd13768">
    <property type="entry name" value="DSS1_Sem1"/>
    <property type="match status" value="1"/>
</dbReference>
<dbReference type="GO" id="GO:0043248">
    <property type="term" value="P:proteasome assembly"/>
    <property type="evidence" value="ECO:0007669"/>
    <property type="project" value="UniProtKB-UniRule"/>
</dbReference>
<feature type="region of interest" description="Disordered" evidence="3">
    <location>
        <begin position="28"/>
        <end position="98"/>
    </location>
</feature>
<keyword evidence="2" id="KW-0539">Nucleus</keyword>
<gene>
    <name evidence="4" type="ORF">BJ508DRAFT_416796</name>
</gene>
<comment type="subcellular location">
    <subcellularLocation>
        <location evidence="2">Nucleus</location>
    </subcellularLocation>
</comment>
<comment type="similarity">
    <text evidence="1 2">Belongs to the DSS1/SEM1 family.</text>
</comment>
<comment type="function">
    <text evidence="2">Component of the 26S proteasome, a multiprotein complex involved in the ATP-dependent degradation of ubiquitinated proteins.</text>
</comment>
<evidence type="ECO:0000256" key="3">
    <source>
        <dbReference type="SAM" id="MobiDB-lite"/>
    </source>
</evidence>
<dbReference type="AlphaFoldDB" id="A0A3N4I865"/>
<name>A0A3N4I865_ASCIM</name>
<protein>
    <recommendedName>
        <fullName evidence="2">26S proteasome complex subunit SEM1</fullName>
    </recommendedName>
</protein>
<reference evidence="4 5" key="1">
    <citation type="journal article" date="2018" name="Nat. Ecol. Evol.">
        <title>Pezizomycetes genomes reveal the molecular basis of ectomycorrhizal truffle lifestyle.</title>
        <authorList>
            <person name="Murat C."/>
            <person name="Payen T."/>
            <person name="Noel B."/>
            <person name="Kuo A."/>
            <person name="Morin E."/>
            <person name="Chen J."/>
            <person name="Kohler A."/>
            <person name="Krizsan K."/>
            <person name="Balestrini R."/>
            <person name="Da Silva C."/>
            <person name="Montanini B."/>
            <person name="Hainaut M."/>
            <person name="Levati E."/>
            <person name="Barry K.W."/>
            <person name="Belfiori B."/>
            <person name="Cichocki N."/>
            <person name="Clum A."/>
            <person name="Dockter R.B."/>
            <person name="Fauchery L."/>
            <person name="Guy J."/>
            <person name="Iotti M."/>
            <person name="Le Tacon F."/>
            <person name="Lindquist E.A."/>
            <person name="Lipzen A."/>
            <person name="Malagnac F."/>
            <person name="Mello A."/>
            <person name="Molinier V."/>
            <person name="Miyauchi S."/>
            <person name="Poulain J."/>
            <person name="Riccioni C."/>
            <person name="Rubini A."/>
            <person name="Sitrit Y."/>
            <person name="Splivallo R."/>
            <person name="Traeger S."/>
            <person name="Wang M."/>
            <person name="Zifcakova L."/>
            <person name="Wipf D."/>
            <person name="Zambonelli A."/>
            <person name="Paolocci F."/>
            <person name="Nowrousian M."/>
            <person name="Ottonello S."/>
            <person name="Baldrian P."/>
            <person name="Spatafora J.W."/>
            <person name="Henrissat B."/>
            <person name="Nagy L.G."/>
            <person name="Aury J.M."/>
            <person name="Wincker P."/>
            <person name="Grigoriev I.V."/>
            <person name="Bonfante P."/>
            <person name="Martin F.M."/>
        </authorList>
    </citation>
    <scope>NUCLEOTIDE SEQUENCE [LARGE SCALE GENOMIC DNA]</scope>
    <source>
        <strain evidence="4 5">RN42</strain>
    </source>
</reference>
<sequence length="114" mass="13150">LVLNTSTTTKRTNIPNLQTHYTNHLYPTTKTQTTLPHIMSSTQKNTKPEEAADKNAPKVALQDEDDWADFPAEDWTQGTKTSEVDWEKSWDDEENDEDFRNELKAEIAKRDAQK</sequence>
<evidence type="ECO:0000256" key="2">
    <source>
        <dbReference type="RuleBase" id="RU369057"/>
    </source>
</evidence>
<dbReference type="GO" id="GO:0006406">
    <property type="term" value="P:mRNA export from nucleus"/>
    <property type="evidence" value="ECO:0007669"/>
    <property type="project" value="UniProtKB-UniRule"/>
</dbReference>
<dbReference type="GO" id="GO:0005634">
    <property type="term" value="C:nucleus"/>
    <property type="evidence" value="ECO:0007669"/>
    <property type="project" value="UniProtKB-SubCell"/>
</dbReference>
<feature type="compositionally biased region" description="Acidic residues" evidence="3">
    <location>
        <begin position="62"/>
        <end position="72"/>
    </location>
</feature>
<evidence type="ECO:0000313" key="5">
    <source>
        <dbReference type="Proteomes" id="UP000275078"/>
    </source>
</evidence>
<dbReference type="Pfam" id="PF05160">
    <property type="entry name" value="DSS1_SEM1"/>
    <property type="match status" value="1"/>
</dbReference>
<feature type="non-terminal residue" evidence="4">
    <location>
        <position position="1"/>
    </location>
</feature>
<keyword evidence="2" id="KW-0647">Proteasome</keyword>